<organism evidence="14 15">
    <name type="scientific">Halalkalibacterium halodurans (strain ATCC BAA-125 / DSM 18197 / FERM 7344 / JCM 9153 / C-125)</name>
    <name type="common">Bacillus halodurans</name>
    <dbReference type="NCBI Taxonomy" id="272558"/>
    <lineage>
        <taxon>Bacteria</taxon>
        <taxon>Bacillati</taxon>
        <taxon>Bacillota</taxon>
        <taxon>Bacilli</taxon>
        <taxon>Bacillales</taxon>
        <taxon>Bacillaceae</taxon>
        <taxon>Halalkalibacterium (ex Joshi et al. 2022)</taxon>
    </lineage>
</organism>
<dbReference type="AlphaFoldDB" id="Q9KEQ7"/>
<dbReference type="OrthoDB" id="9776552at2"/>
<evidence type="ECO:0000256" key="8">
    <source>
        <dbReference type="ARBA" id="ARBA00022840"/>
    </source>
</evidence>
<proteinExistence type="predicted"/>
<keyword evidence="5 12" id="KW-0812">Transmembrane</keyword>
<dbReference type="Pfam" id="PF00672">
    <property type="entry name" value="HAMP"/>
    <property type="match status" value="1"/>
</dbReference>
<keyword evidence="6" id="KW-0547">Nucleotide-binding</keyword>
<dbReference type="HOGENOM" id="CLU_020473_6_3_9"/>
<evidence type="ECO:0000256" key="5">
    <source>
        <dbReference type="ARBA" id="ARBA00022692"/>
    </source>
</evidence>
<dbReference type="InterPro" id="IPR003594">
    <property type="entry name" value="HATPase_dom"/>
</dbReference>
<dbReference type="InterPro" id="IPR003660">
    <property type="entry name" value="HAMP_dom"/>
</dbReference>
<evidence type="ECO:0000256" key="11">
    <source>
        <dbReference type="ARBA" id="ARBA00023136"/>
    </source>
</evidence>
<dbReference type="PROSITE" id="PS50885">
    <property type="entry name" value="HAMP"/>
    <property type="match status" value="1"/>
</dbReference>
<evidence type="ECO:0000313" key="14">
    <source>
        <dbReference type="EMBL" id="BAB04511.1"/>
    </source>
</evidence>
<evidence type="ECO:0000256" key="7">
    <source>
        <dbReference type="ARBA" id="ARBA00022777"/>
    </source>
</evidence>
<keyword evidence="8" id="KW-0067">ATP-binding</keyword>
<dbReference type="EMBL" id="BA000004">
    <property type="protein sequence ID" value="BAB04511.1"/>
    <property type="molecule type" value="Genomic_DNA"/>
</dbReference>
<keyword evidence="7 14" id="KW-0418">Kinase</keyword>
<evidence type="ECO:0000313" key="15">
    <source>
        <dbReference type="Proteomes" id="UP000001258"/>
    </source>
</evidence>
<evidence type="ECO:0000256" key="9">
    <source>
        <dbReference type="ARBA" id="ARBA00022989"/>
    </source>
</evidence>
<keyword evidence="3" id="KW-0597">Phosphoprotein</keyword>
<dbReference type="PANTHER" id="PTHR34220:SF11">
    <property type="entry name" value="SENSOR PROTEIN KINASE HPTS"/>
    <property type="match status" value="1"/>
</dbReference>
<dbReference type="GO" id="GO:0000155">
    <property type="term" value="F:phosphorelay sensor kinase activity"/>
    <property type="evidence" value="ECO:0007669"/>
    <property type="project" value="InterPro"/>
</dbReference>
<reference evidence="14 15" key="1">
    <citation type="journal article" date="2000" name="Nucleic Acids Res.">
        <title>Complete genome sequence of the alkaliphilic bacterium Bacillus halodurans and genomic sequence comparison with Bacillus subtilis.</title>
        <authorList>
            <person name="Takami H."/>
            <person name="Nakasone K."/>
            <person name="Takaki Y."/>
            <person name="Maeno G."/>
            <person name="Sasaki R."/>
            <person name="Masui N."/>
            <person name="Fuji F."/>
            <person name="Hirama C."/>
            <person name="Nakamura Y."/>
            <person name="Ogasawara N."/>
            <person name="Kuhara S."/>
            <person name="Horikoshi K."/>
        </authorList>
    </citation>
    <scope>NUCLEOTIDE SEQUENCE [LARGE SCALE GENOMIC DNA]</scope>
    <source>
        <strain evidence="15">ATCC BAA-125 / DSM 18197 / FERM 7344 / JCM 9153 / C-125</strain>
    </source>
</reference>
<dbReference type="InterPro" id="IPR010559">
    <property type="entry name" value="Sig_transdc_His_kin_internal"/>
</dbReference>
<dbReference type="PIR" id="H83748">
    <property type="entry name" value="H83748"/>
</dbReference>
<dbReference type="PANTHER" id="PTHR34220">
    <property type="entry name" value="SENSOR HISTIDINE KINASE YPDA"/>
    <property type="match status" value="1"/>
</dbReference>
<evidence type="ECO:0000256" key="6">
    <source>
        <dbReference type="ARBA" id="ARBA00022741"/>
    </source>
</evidence>
<dbReference type="Pfam" id="PF06580">
    <property type="entry name" value="His_kinase"/>
    <property type="match status" value="1"/>
</dbReference>
<dbReference type="RefSeq" id="WP_010896965.1">
    <property type="nucleotide sequence ID" value="NC_002570.2"/>
</dbReference>
<dbReference type="InterPro" id="IPR036890">
    <property type="entry name" value="HATPase_C_sf"/>
</dbReference>
<evidence type="ECO:0000256" key="1">
    <source>
        <dbReference type="ARBA" id="ARBA00004651"/>
    </source>
</evidence>
<feature type="domain" description="HAMP" evidence="13">
    <location>
        <begin position="308"/>
        <end position="361"/>
    </location>
</feature>
<dbReference type="STRING" id="272558.gene:10726666"/>
<evidence type="ECO:0000256" key="12">
    <source>
        <dbReference type="SAM" id="Phobius"/>
    </source>
</evidence>
<evidence type="ECO:0000256" key="4">
    <source>
        <dbReference type="ARBA" id="ARBA00022679"/>
    </source>
</evidence>
<feature type="transmembrane region" description="Helical" evidence="12">
    <location>
        <begin position="14"/>
        <end position="37"/>
    </location>
</feature>
<dbReference type="Proteomes" id="UP000001258">
    <property type="component" value="Chromosome"/>
</dbReference>
<dbReference type="Pfam" id="PF02518">
    <property type="entry name" value="HATPase_c"/>
    <property type="match status" value="1"/>
</dbReference>
<accession>Q9KEQ7</accession>
<dbReference type="SMART" id="SM00387">
    <property type="entry name" value="HATPase_c"/>
    <property type="match status" value="1"/>
</dbReference>
<dbReference type="Gene3D" id="3.30.565.10">
    <property type="entry name" value="Histidine kinase-like ATPase, C-terminal domain"/>
    <property type="match status" value="1"/>
</dbReference>
<dbReference type="GO" id="GO:0005524">
    <property type="term" value="F:ATP binding"/>
    <property type="evidence" value="ECO:0007669"/>
    <property type="project" value="UniProtKB-KW"/>
</dbReference>
<keyword evidence="11 12" id="KW-0472">Membrane</keyword>
<dbReference type="KEGG" id="bha:BH0792"/>
<keyword evidence="15" id="KW-1185">Reference proteome</keyword>
<keyword evidence="9 12" id="KW-1133">Transmembrane helix</keyword>
<protein>
    <submittedName>
        <fullName evidence="14">Two-component sensor histidine kinase</fullName>
    </submittedName>
</protein>
<dbReference type="SUPFAM" id="SSF158472">
    <property type="entry name" value="HAMP domain-like"/>
    <property type="match status" value="1"/>
</dbReference>
<evidence type="ECO:0000259" key="13">
    <source>
        <dbReference type="PROSITE" id="PS50885"/>
    </source>
</evidence>
<dbReference type="eggNOG" id="COG2972">
    <property type="taxonomic scope" value="Bacteria"/>
</dbReference>
<dbReference type="GO" id="GO:0005886">
    <property type="term" value="C:plasma membrane"/>
    <property type="evidence" value="ECO:0007669"/>
    <property type="project" value="UniProtKB-SubCell"/>
</dbReference>
<dbReference type="Gene3D" id="6.10.340.10">
    <property type="match status" value="1"/>
</dbReference>
<evidence type="ECO:0000256" key="3">
    <source>
        <dbReference type="ARBA" id="ARBA00022553"/>
    </source>
</evidence>
<name>Q9KEQ7_HALH5</name>
<gene>
    <name evidence="14" type="ordered locus">BH0792</name>
</gene>
<sequence length="587" mass="68845">MKALNLLRKLSSRMFYRVFFTYSTIIFLTMAFLFVFLSDHYSEFIIQREVDKQATAINQIKSEIEKKHTFVQQGVYQLYREKHLIEDLAFALQHDYQQYMGYRLDKYSRSSSFVPYNFDIYVKNYFSRDSDIVALQVRNETLGTQYHYLYNYGLWKESDFYDEEERDLYGKDNDFFTLEEQINDPISLERLGTLTVYFTFHHIDRLLTYNGDPMKGSYYIIDEELNVVYSYGDVLDEALKEIDYRATQQLVNNRYLIQSSIEPSTGFMVASIVPRSELSQLFHYKITMFLLILLLTVVSIALPYVSLRGYLTRVNDLVQTMKEVQSGQLSVRIETGNVDDDLAMISNTFNETLDELEDYIEKVYFSKLKQTEAELANLQSQINPHFLYNTLEAIRMKSLSEGGRTTAKMIVQLSYLFRYSLKSADLVTIGDELQHVEQYVELFNIRFPNQLTFQVAVEEKHKHYVVPPFILQPLIENFLIHGFKRERDDNQINIIIQEKEQTLQIQIMDNGKGIPRKKVEEINERLSMTENSSHSIGLFNVNQRLRLRYGERFGVSVQSEPDVCTIVTIRTPMIISEVDVHDTSDAS</sequence>
<dbReference type="SMART" id="SM00304">
    <property type="entry name" value="HAMP"/>
    <property type="match status" value="1"/>
</dbReference>
<feature type="transmembrane region" description="Helical" evidence="12">
    <location>
        <begin position="286"/>
        <end position="305"/>
    </location>
</feature>
<comment type="subcellular location">
    <subcellularLocation>
        <location evidence="1">Cell membrane</location>
        <topology evidence="1">Multi-pass membrane protein</topology>
    </subcellularLocation>
</comment>
<evidence type="ECO:0000256" key="2">
    <source>
        <dbReference type="ARBA" id="ARBA00022475"/>
    </source>
</evidence>
<keyword evidence="10" id="KW-0902">Two-component regulatory system</keyword>
<evidence type="ECO:0000256" key="10">
    <source>
        <dbReference type="ARBA" id="ARBA00023012"/>
    </source>
</evidence>
<dbReference type="SUPFAM" id="SSF55874">
    <property type="entry name" value="ATPase domain of HSP90 chaperone/DNA topoisomerase II/histidine kinase"/>
    <property type="match status" value="1"/>
</dbReference>
<keyword evidence="2" id="KW-1003">Cell membrane</keyword>
<keyword evidence="4" id="KW-0808">Transferase</keyword>
<dbReference type="InterPro" id="IPR050640">
    <property type="entry name" value="Bact_2-comp_sensor_kinase"/>
</dbReference>